<evidence type="ECO:0000259" key="7">
    <source>
        <dbReference type="Pfam" id="PF02631"/>
    </source>
</evidence>
<organism evidence="9 10">
    <name type="scientific">Mycolicibacterium goodii</name>
    <name type="common">Mycobacterium goodii</name>
    <dbReference type="NCBI Taxonomy" id="134601"/>
    <lineage>
        <taxon>Bacteria</taxon>
        <taxon>Bacillati</taxon>
        <taxon>Actinomycetota</taxon>
        <taxon>Actinomycetes</taxon>
        <taxon>Mycobacteriales</taxon>
        <taxon>Mycobacteriaceae</taxon>
        <taxon>Mycolicibacterium</taxon>
    </lineage>
</organism>
<proteinExistence type="inferred from homology"/>
<dbReference type="PATRIC" id="fig|134601.6.peg.5345"/>
<dbReference type="PANTHER" id="PTHR33602:SF1">
    <property type="entry name" value="REGULATORY PROTEIN RECX FAMILY PROTEIN"/>
    <property type="match status" value="1"/>
</dbReference>
<evidence type="ECO:0000256" key="3">
    <source>
        <dbReference type="ARBA" id="ARBA00018111"/>
    </source>
</evidence>
<dbReference type="InterPro" id="IPR003783">
    <property type="entry name" value="Regulatory_RecX"/>
</dbReference>
<evidence type="ECO:0000256" key="4">
    <source>
        <dbReference type="ARBA" id="ARBA00022490"/>
    </source>
</evidence>
<dbReference type="STRING" id="134601.AFA91_25875"/>
<feature type="domain" description="RecX first three-helical" evidence="8">
    <location>
        <begin position="31"/>
        <end position="70"/>
    </location>
</feature>
<dbReference type="RefSeq" id="WP_049747204.1">
    <property type="nucleotide sequence ID" value="NZ_CP012150.1"/>
</dbReference>
<dbReference type="Pfam" id="PF02631">
    <property type="entry name" value="RecX_HTH2"/>
    <property type="match status" value="1"/>
</dbReference>
<dbReference type="PANTHER" id="PTHR33602">
    <property type="entry name" value="REGULATORY PROTEIN RECX FAMILY PROTEIN"/>
    <property type="match status" value="1"/>
</dbReference>
<evidence type="ECO:0000256" key="1">
    <source>
        <dbReference type="ARBA" id="ARBA00004496"/>
    </source>
</evidence>
<dbReference type="InterPro" id="IPR053926">
    <property type="entry name" value="RecX_HTH_1st"/>
</dbReference>
<evidence type="ECO:0000256" key="6">
    <source>
        <dbReference type="SAM" id="MobiDB-lite"/>
    </source>
</evidence>
<evidence type="ECO:0000313" key="10">
    <source>
        <dbReference type="Proteomes" id="UP000062255"/>
    </source>
</evidence>
<dbReference type="Proteomes" id="UP000062255">
    <property type="component" value="Chromosome"/>
</dbReference>
<dbReference type="InterPro" id="IPR053924">
    <property type="entry name" value="RecX_HTH_2nd"/>
</dbReference>
<feature type="domain" description="RecX second three-helical" evidence="7">
    <location>
        <begin position="77"/>
        <end position="118"/>
    </location>
</feature>
<evidence type="ECO:0000256" key="2">
    <source>
        <dbReference type="ARBA" id="ARBA00009695"/>
    </source>
</evidence>
<keyword evidence="4 5" id="KW-0963">Cytoplasm</keyword>
<dbReference type="AlphaFoldDB" id="A0A0K0XBM3"/>
<dbReference type="Pfam" id="PF21982">
    <property type="entry name" value="RecX_HTH1"/>
    <property type="match status" value="1"/>
</dbReference>
<evidence type="ECO:0000256" key="5">
    <source>
        <dbReference type="HAMAP-Rule" id="MF_01114"/>
    </source>
</evidence>
<feature type="region of interest" description="Disordered" evidence="6">
    <location>
        <begin position="1"/>
        <end position="30"/>
    </location>
</feature>
<dbReference type="EMBL" id="CP012150">
    <property type="protein sequence ID" value="AKS34752.1"/>
    <property type="molecule type" value="Genomic_DNA"/>
</dbReference>
<comment type="function">
    <text evidence="5">Modulates RecA activity.</text>
</comment>
<sequence>MTSSRPRLTSEPSDAPDGEQAQDPRAREEQAKNVCLRLLTVRARTRAELETQLTKRGYPDDVSARVLDRLSEVGLIDDEDFAEQWVRSRHTNAGKGKRALAVELRKKGVDDEVISAALADLDPAAERQRAEQLVRDKLRRERLDDSPEADVKLTRRLVGMLARRGYHQSMAFDVVSVELANERERRRV</sequence>
<reference evidence="9 10" key="1">
    <citation type="submission" date="2015-07" db="EMBL/GenBank/DDBJ databases">
        <title>Complete genome sequence of Mycobacterium goodii X7B, a facultative thermophilic biodesulfurizing bacterium.</title>
        <authorList>
            <person name="Yu B."/>
            <person name="Li F."/>
            <person name="Xu P."/>
        </authorList>
    </citation>
    <scope>NUCLEOTIDE SEQUENCE [LARGE SCALE GENOMIC DNA]</scope>
    <source>
        <strain evidence="9 10">X7B</strain>
    </source>
</reference>
<name>A0A0K0XBM3_MYCGD</name>
<dbReference type="HAMAP" id="MF_01114">
    <property type="entry name" value="RecX"/>
    <property type="match status" value="1"/>
</dbReference>
<dbReference type="KEGG" id="mgo:AFA91_25875"/>
<protein>
    <recommendedName>
        <fullName evidence="3 5">Regulatory protein RecX</fullName>
    </recommendedName>
</protein>
<comment type="similarity">
    <text evidence="2 5">Belongs to the RecX family.</text>
</comment>
<dbReference type="OrthoDB" id="5244465at2"/>
<dbReference type="GO" id="GO:0006282">
    <property type="term" value="P:regulation of DNA repair"/>
    <property type="evidence" value="ECO:0007669"/>
    <property type="project" value="UniProtKB-UniRule"/>
</dbReference>
<gene>
    <name evidence="5" type="primary">recX</name>
    <name evidence="9" type="ORF">AFA91_25875</name>
</gene>
<dbReference type="NCBIfam" id="NF001056">
    <property type="entry name" value="PRK00117.3-1"/>
    <property type="match status" value="1"/>
</dbReference>
<comment type="subcellular location">
    <subcellularLocation>
        <location evidence="1 5">Cytoplasm</location>
    </subcellularLocation>
</comment>
<dbReference type="GO" id="GO:0005737">
    <property type="term" value="C:cytoplasm"/>
    <property type="evidence" value="ECO:0007669"/>
    <property type="project" value="UniProtKB-SubCell"/>
</dbReference>
<dbReference type="Gene3D" id="1.10.10.10">
    <property type="entry name" value="Winged helix-like DNA-binding domain superfamily/Winged helix DNA-binding domain"/>
    <property type="match status" value="2"/>
</dbReference>
<evidence type="ECO:0000259" key="8">
    <source>
        <dbReference type="Pfam" id="PF21982"/>
    </source>
</evidence>
<accession>A0A0K0XBM3</accession>
<dbReference type="InterPro" id="IPR036388">
    <property type="entry name" value="WH-like_DNA-bd_sf"/>
</dbReference>
<evidence type="ECO:0000313" key="9">
    <source>
        <dbReference type="EMBL" id="AKS34752.1"/>
    </source>
</evidence>
<feature type="compositionally biased region" description="Polar residues" evidence="6">
    <location>
        <begin position="1"/>
        <end position="12"/>
    </location>
</feature>